<dbReference type="EMBL" id="BMVB01000022">
    <property type="protein sequence ID" value="GHC66859.1"/>
    <property type="molecule type" value="Genomic_DNA"/>
</dbReference>
<proteinExistence type="predicted"/>
<organism evidence="3 4">
    <name type="scientific">Streptomyces cinnamoneus</name>
    <name type="common">Streptoverticillium cinnamoneum</name>
    <dbReference type="NCBI Taxonomy" id="53446"/>
    <lineage>
        <taxon>Bacteria</taxon>
        <taxon>Bacillati</taxon>
        <taxon>Actinomycetota</taxon>
        <taxon>Actinomycetes</taxon>
        <taxon>Kitasatosporales</taxon>
        <taxon>Streptomycetaceae</taxon>
        <taxon>Streptomyces</taxon>
        <taxon>Streptomyces cinnamoneus group</taxon>
    </lineage>
</organism>
<keyword evidence="1" id="KW-0175">Coiled coil</keyword>
<evidence type="ECO:0000313" key="4">
    <source>
        <dbReference type="Proteomes" id="UP000646244"/>
    </source>
</evidence>
<dbReference type="AlphaFoldDB" id="A0A918TX77"/>
<evidence type="ECO:0000313" key="3">
    <source>
        <dbReference type="EMBL" id="GHC66859.1"/>
    </source>
</evidence>
<protein>
    <recommendedName>
        <fullName evidence="5">HTH cro/C1-type domain-containing protein</fullName>
    </recommendedName>
</protein>
<evidence type="ECO:0000256" key="2">
    <source>
        <dbReference type="SAM" id="MobiDB-lite"/>
    </source>
</evidence>
<dbReference type="Proteomes" id="UP000646244">
    <property type="component" value="Unassembled WGS sequence"/>
</dbReference>
<feature type="region of interest" description="Disordered" evidence="2">
    <location>
        <begin position="1"/>
        <end position="32"/>
    </location>
</feature>
<reference evidence="3" key="2">
    <citation type="submission" date="2020-09" db="EMBL/GenBank/DDBJ databases">
        <authorList>
            <person name="Sun Q."/>
            <person name="Ohkuma M."/>
        </authorList>
    </citation>
    <scope>NUCLEOTIDE SEQUENCE</scope>
    <source>
        <strain evidence="3">JCM 4633</strain>
    </source>
</reference>
<evidence type="ECO:0000256" key="1">
    <source>
        <dbReference type="SAM" id="Coils"/>
    </source>
</evidence>
<reference evidence="3" key="1">
    <citation type="journal article" date="2014" name="Int. J. Syst. Evol. Microbiol.">
        <title>Complete genome sequence of Corynebacterium casei LMG S-19264T (=DSM 44701T), isolated from a smear-ripened cheese.</title>
        <authorList>
            <consortium name="US DOE Joint Genome Institute (JGI-PGF)"/>
            <person name="Walter F."/>
            <person name="Albersmeier A."/>
            <person name="Kalinowski J."/>
            <person name="Ruckert C."/>
        </authorList>
    </citation>
    <scope>NUCLEOTIDE SEQUENCE</scope>
    <source>
        <strain evidence="3">JCM 4633</strain>
    </source>
</reference>
<evidence type="ECO:0008006" key="5">
    <source>
        <dbReference type="Google" id="ProtNLM"/>
    </source>
</evidence>
<dbReference type="Gene3D" id="1.10.287.1490">
    <property type="match status" value="1"/>
</dbReference>
<comment type="caution">
    <text evidence="3">The sequence shown here is derived from an EMBL/GenBank/DDBJ whole genome shotgun (WGS) entry which is preliminary data.</text>
</comment>
<sequence>MNGDFGNDGMSFDDTDGTHDTENVKGLAPLPPGLRHENREFVLAMRRLFGQTKKSLREFAAYHHFSPASVSRYLSGKRLPDKVFVDALLKSACQAHQVPLTPEVQEHAYRLHREALFSEQPARYRLQMESDKLEEAILAREQAELAIRDLKSSVSDQKHELERLEQQKREITRTAARERAYSSAEIEHYRGRERDLEAQCHELREEIDRLEAELTQAEYERDEAQSRCRELEDKLAVVEEDADREELQARVDEVRSEISAADAQAAARVADLQRAEQEAEEIRLQAVADAHAKREEADALFEETRNKAAQAAADFETNLAKRREQSERDLASRQRKAEKRLVEIELQAEQLRKATDVLAVKRADEEARAARTALAEPVRAAPSTASAVRADSAAARPAPASSPEAIRAVKPFWFAVPGPRHAVGTDGGPGFMLTPGTWYLAVAEKGTALIAEDRATGKRGMLMNTDGIQRSFY</sequence>
<name>A0A918TX77_STRCJ</name>
<gene>
    <name evidence="3" type="ORF">GCM10010507_50880</name>
</gene>
<accession>A0A918TX77</accession>
<feature type="coiled-coil region" evidence="1">
    <location>
        <begin position="126"/>
        <end position="285"/>
    </location>
</feature>